<keyword evidence="1" id="KW-0805">Transcription regulation</keyword>
<dbReference type="SUPFAM" id="SSF46785">
    <property type="entry name" value="Winged helix' DNA-binding domain"/>
    <property type="match status" value="1"/>
</dbReference>
<dbReference type="PANTHER" id="PTHR44846:SF4">
    <property type="entry name" value="HTH GNTR-TYPE DOMAIN-CONTAINING PROTEIN"/>
    <property type="match status" value="1"/>
</dbReference>
<sequence length="237" mass="27107">MKKYELVVQDIVSKICQNSINHKLPAERELSEIYGLSRFTIRKALAKLEAIGMVTSKVGSGYFVNTSLVGTPLVYNSITENSFEEISYKKIQLNKALPNNHEQQIFSLRDDEYIWKIKRLRLINNKVVQIEETKIPVSIFHEMNTDIIESSLQKHALAQGLEIDSYLTTYQAINVSKDDADLLGCKKNVAAMNITNRGFLTSGELFIVSDIIDINYQCTYHTPFNNESMNFRDKNSR</sequence>
<dbReference type="InterPro" id="IPR011663">
    <property type="entry name" value="UTRA"/>
</dbReference>
<dbReference type="SMART" id="SM00866">
    <property type="entry name" value="UTRA"/>
    <property type="match status" value="1"/>
</dbReference>
<dbReference type="InterPro" id="IPR028978">
    <property type="entry name" value="Chorismate_lyase_/UTRA_dom_sf"/>
</dbReference>
<dbReference type="GO" id="GO:0045892">
    <property type="term" value="P:negative regulation of DNA-templated transcription"/>
    <property type="evidence" value="ECO:0007669"/>
    <property type="project" value="TreeGrafter"/>
</dbReference>
<dbReference type="GO" id="GO:0003677">
    <property type="term" value="F:DNA binding"/>
    <property type="evidence" value="ECO:0007669"/>
    <property type="project" value="UniProtKB-KW"/>
</dbReference>
<evidence type="ECO:0000313" key="5">
    <source>
        <dbReference type="Proteomes" id="UP000235533"/>
    </source>
</evidence>
<dbReference type="OrthoDB" id="6626198at2"/>
<accession>A0A1A6LQ75</accession>
<protein>
    <submittedName>
        <fullName evidence="4">GntR family transcriptional regulator</fullName>
    </submittedName>
</protein>
<dbReference type="CDD" id="cd07377">
    <property type="entry name" value="WHTH_GntR"/>
    <property type="match status" value="1"/>
</dbReference>
<dbReference type="InterPro" id="IPR000524">
    <property type="entry name" value="Tscrpt_reg_HTH_GntR"/>
</dbReference>
<organism evidence="4 5">
    <name type="scientific">Vibrio splendidus</name>
    <dbReference type="NCBI Taxonomy" id="29497"/>
    <lineage>
        <taxon>Bacteria</taxon>
        <taxon>Pseudomonadati</taxon>
        <taxon>Pseudomonadota</taxon>
        <taxon>Gammaproteobacteria</taxon>
        <taxon>Vibrionales</taxon>
        <taxon>Vibrionaceae</taxon>
        <taxon>Vibrio</taxon>
    </lineage>
</organism>
<name>A0A1A6LQ75_VIBSP</name>
<dbReference type="InterPro" id="IPR050679">
    <property type="entry name" value="Bact_HTH_transcr_reg"/>
</dbReference>
<reference evidence="5" key="1">
    <citation type="submission" date="2016-07" db="EMBL/GenBank/DDBJ databases">
        <title>Nontailed viruses are major unrecognized killers of bacteria in the ocean.</title>
        <authorList>
            <person name="Kauffman K."/>
            <person name="Hussain F."/>
            <person name="Yang J."/>
            <person name="Arevalo P."/>
            <person name="Brown J."/>
            <person name="Cutler M."/>
            <person name="Kelly L."/>
            <person name="Polz M.F."/>
        </authorList>
    </citation>
    <scope>NUCLEOTIDE SEQUENCE [LARGE SCALE GENOMIC DNA]</scope>
    <source>
        <strain evidence="5">10N.261.48.B5</strain>
    </source>
</reference>
<dbReference type="Gene3D" id="3.40.1410.10">
    <property type="entry name" value="Chorismate lyase-like"/>
    <property type="match status" value="1"/>
</dbReference>
<dbReference type="AlphaFoldDB" id="A0A1A6LQ75"/>
<dbReference type="EMBL" id="MCZF01000121">
    <property type="protein sequence ID" value="PMM53083.1"/>
    <property type="molecule type" value="Genomic_DNA"/>
</dbReference>
<evidence type="ECO:0000256" key="3">
    <source>
        <dbReference type="ARBA" id="ARBA00023163"/>
    </source>
</evidence>
<dbReference type="Pfam" id="PF00392">
    <property type="entry name" value="GntR"/>
    <property type="match status" value="1"/>
</dbReference>
<dbReference type="Pfam" id="PF07702">
    <property type="entry name" value="UTRA"/>
    <property type="match status" value="1"/>
</dbReference>
<proteinExistence type="predicted"/>
<keyword evidence="2" id="KW-0238">DNA-binding</keyword>
<dbReference type="Proteomes" id="UP000235533">
    <property type="component" value="Unassembled WGS sequence"/>
</dbReference>
<dbReference type="SMART" id="SM00345">
    <property type="entry name" value="HTH_GNTR"/>
    <property type="match status" value="1"/>
</dbReference>
<evidence type="ECO:0000256" key="1">
    <source>
        <dbReference type="ARBA" id="ARBA00023015"/>
    </source>
</evidence>
<gene>
    <name evidence="4" type="ORF">BCT54_23140</name>
</gene>
<keyword evidence="3" id="KW-0804">Transcription</keyword>
<dbReference type="PRINTS" id="PR00035">
    <property type="entry name" value="HTHGNTR"/>
</dbReference>
<dbReference type="SUPFAM" id="SSF64288">
    <property type="entry name" value="Chorismate lyase-like"/>
    <property type="match status" value="1"/>
</dbReference>
<comment type="caution">
    <text evidence="4">The sequence shown here is derived from an EMBL/GenBank/DDBJ whole genome shotgun (WGS) entry which is preliminary data.</text>
</comment>
<dbReference type="Gene3D" id="1.10.10.10">
    <property type="entry name" value="Winged helix-like DNA-binding domain superfamily/Winged helix DNA-binding domain"/>
    <property type="match status" value="1"/>
</dbReference>
<dbReference type="RefSeq" id="WP_065206599.1">
    <property type="nucleotide sequence ID" value="NZ_CAWMVP010000085.1"/>
</dbReference>
<dbReference type="PROSITE" id="PS50949">
    <property type="entry name" value="HTH_GNTR"/>
    <property type="match status" value="1"/>
</dbReference>
<dbReference type="PANTHER" id="PTHR44846">
    <property type="entry name" value="MANNOSYL-D-GLYCERATE TRANSPORT/METABOLISM SYSTEM REPRESSOR MNGR-RELATED"/>
    <property type="match status" value="1"/>
</dbReference>
<evidence type="ECO:0000313" key="4">
    <source>
        <dbReference type="EMBL" id="PMM53083.1"/>
    </source>
</evidence>
<dbReference type="InterPro" id="IPR036390">
    <property type="entry name" value="WH_DNA-bd_sf"/>
</dbReference>
<evidence type="ECO:0000256" key="2">
    <source>
        <dbReference type="ARBA" id="ARBA00023125"/>
    </source>
</evidence>
<dbReference type="GO" id="GO:0003700">
    <property type="term" value="F:DNA-binding transcription factor activity"/>
    <property type="evidence" value="ECO:0007669"/>
    <property type="project" value="InterPro"/>
</dbReference>
<dbReference type="InterPro" id="IPR036388">
    <property type="entry name" value="WH-like_DNA-bd_sf"/>
</dbReference>